<dbReference type="Proteomes" id="UP000189670">
    <property type="component" value="Unassembled WGS sequence"/>
</dbReference>
<dbReference type="AlphaFoldDB" id="A0A1V1NVB8"/>
<evidence type="ECO:0000313" key="2">
    <source>
        <dbReference type="Proteomes" id="UP000189670"/>
    </source>
</evidence>
<organism evidence="1 2">
    <name type="scientific">Candidatus Magnetoglobus multicellularis str. Araruama</name>
    <dbReference type="NCBI Taxonomy" id="890399"/>
    <lineage>
        <taxon>Bacteria</taxon>
        <taxon>Pseudomonadati</taxon>
        <taxon>Thermodesulfobacteriota</taxon>
        <taxon>Desulfobacteria</taxon>
        <taxon>Desulfobacterales</taxon>
        <taxon>Desulfobacteraceae</taxon>
        <taxon>Candidatus Magnetoglobus</taxon>
    </lineage>
</organism>
<evidence type="ECO:0000313" key="1">
    <source>
        <dbReference type="EMBL" id="ETR66530.1"/>
    </source>
</evidence>
<name>A0A1V1NVB8_9BACT</name>
<protein>
    <submittedName>
        <fullName evidence="1">Uncharacterized protein</fullName>
    </submittedName>
</protein>
<comment type="caution">
    <text evidence="1">The sequence shown here is derived from an EMBL/GenBank/DDBJ whole genome shotgun (WGS) entry which is preliminary data.</text>
</comment>
<accession>A0A1V1NVB8</accession>
<gene>
    <name evidence="1" type="ORF">OMM_05608</name>
</gene>
<dbReference type="EMBL" id="ATBP01001926">
    <property type="protein sequence ID" value="ETR66530.1"/>
    <property type="molecule type" value="Genomic_DNA"/>
</dbReference>
<sequence length="187" mass="21677">MVSTGPVVDFRVKEHLCKNYEVGTVPLLYPGHFNDQILSWPKIGFKKPNAIKINEKTNKWLFPNGFYCVVRRFSSKEEKRRITAHIVKPENFPDAEMLGFENHLNIFHSSKKGLLKSLAYGLNTFLNMADVDENFRRFSGHTQVNANDLRSIKYPSRESLINLGEWVIQNGKPNNETIYKQLKSFDK</sequence>
<reference evidence="2" key="1">
    <citation type="submission" date="2012-11" db="EMBL/GenBank/DDBJ databases">
        <authorList>
            <person name="Lucero-Rivera Y.E."/>
            <person name="Tovar-Ramirez D."/>
        </authorList>
    </citation>
    <scope>NUCLEOTIDE SEQUENCE [LARGE SCALE GENOMIC DNA]</scope>
    <source>
        <strain evidence="2">Araruama</strain>
    </source>
</reference>
<proteinExistence type="predicted"/>